<evidence type="ECO:0000259" key="1">
    <source>
        <dbReference type="Pfam" id="PF14082"/>
    </source>
</evidence>
<proteinExistence type="predicted"/>
<organism evidence="2 3">
    <name type="scientific">Streptomyces formicae</name>
    <dbReference type="NCBI Taxonomy" id="1616117"/>
    <lineage>
        <taxon>Bacteria</taxon>
        <taxon>Bacillati</taxon>
        <taxon>Actinomycetota</taxon>
        <taxon>Actinomycetes</taxon>
        <taxon>Kitasatosporales</taxon>
        <taxon>Streptomycetaceae</taxon>
        <taxon>Streptomyces</taxon>
    </lineage>
</organism>
<name>A0A291QCB8_9ACTN</name>
<feature type="domain" description="Shedu protein SduA C-terminal" evidence="1">
    <location>
        <begin position="230"/>
        <end position="379"/>
    </location>
</feature>
<gene>
    <name evidence="2" type="ORF">KY5_4200</name>
</gene>
<evidence type="ECO:0000313" key="3">
    <source>
        <dbReference type="Proteomes" id="UP000221011"/>
    </source>
</evidence>
<dbReference type="InterPro" id="IPR025359">
    <property type="entry name" value="SduA_C"/>
</dbReference>
<dbReference type="RefSeq" id="WP_098243756.1">
    <property type="nucleotide sequence ID" value="NZ_CP022685.1"/>
</dbReference>
<reference evidence="2 3" key="1">
    <citation type="submission" date="2017-08" db="EMBL/GenBank/DDBJ databases">
        <title>Complete Genome Sequence of Streptomyces formicae KY5, the formicamycin producer.</title>
        <authorList>
            <person name="Holmes N.A."/>
            <person name="Devine R."/>
            <person name="Qin Z."/>
            <person name="Seipke R.F."/>
            <person name="Wilkinson B."/>
            <person name="Hutchings M.I."/>
        </authorList>
    </citation>
    <scope>NUCLEOTIDE SEQUENCE [LARGE SCALE GENOMIC DNA]</scope>
    <source>
        <strain evidence="2 3">KY5</strain>
    </source>
</reference>
<protein>
    <recommendedName>
        <fullName evidence="1">Shedu protein SduA C-terminal domain-containing protein</fullName>
    </recommendedName>
</protein>
<dbReference type="AlphaFoldDB" id="A0A291QCB8"/>
<dbReference type="Proteomes" id="UP000221011">
    <property type="component" value="Chromosome"/>
</dbReference>
<sequence>MTTFRSGFTLWRMVQAAQELTGDARVRERIDAVLTVMGGLGGKYGKGRPLVDALESVAQEAILHGDFPLAQRFQRFAAYARGDLFLEILENYYDEDARQRSEDYMKRLAAMGADRAVSALDALCRDHPDATASDARDLFRGIARSADHLGLGEGDGGVRLSIREVRRLQQFGHMEVVLRNLPRPASAEAARMMSEVLADVDAGVLAQLLELKARQAGLAALRSAVEAPDSSESALHACLKNQEWIFGGAYVAELARRQYTPDTILDIPLLRADGSLHVVELKRANIEKLVIRPSGQLMLGAPVHHAVSQTQNYLRTLDENRPGILTKHGVDTRRASATVVIGHPRYVSGDATAQEIAETLRTYNAHQSRIEVITYETLLDSASRMLALSSAEYDVDLNADTDSEEEPRA</sequence>
<dbReference type="Pfam" id="PF14082">
    <property type="entry name" value="SduA_C"/>
    <property type="match status" value="1"/>
</dbReference>
<accession>A0A291QCB8</accession>
<evidence type="ECO:0000313" key="2">
    <source>
        <dbReference type="EMBL" id="ATL29218.1"/>
    </source>
</evidence>
<keyword evidence="3" id="KW-1185">Reference proteome</keyword>
<dbReference type="KEGG" id="sfk:KY5_4200"/>
<dbReference type="EMBL" id="CP022685">
    <property type="protein sequence ID" value="ATL29218.1"/>
    <property type="molecule type" value="Genomic_DNA"/>
</dbReference>